<comment type="caution">
    <text evidence="3">The sequence shown here is derived from an EMBL/GenBank/DDBJ whole genome shotgun (WGS) entry which is preliminary data.</text>
</comment>
<evidence type="ECO:0000256" key="1">
    <source>
        <dbReference type="ARBA" id="ARBA00008007"/>
    </source>
</evidence>
<gene>
    <name evidence="3" type="ORF">PSQ40_14015</name>
</gene>
<organism evidence="3 4">
    <name type="scientific">Curvibacter cyanobacteriorum</name>
    <dbReference type="NCBI Taxonomy" id="3026422"/>
    <lineage>
        <taxon>Bacteria</taxon>
        <taxon>Pseudomonadati</taxon>
        <taxon>Pseudomonadota</taxon>
        <taxon>Betaproteobacteria</taxon>
        <taxon>Burkholderiales</taxon>
        <taxon>Comamonadaceae</taxon>
        <taxon>Curvibacter</taxon>
    </lineage>
</organism>
<evidence type="ECO:0000259" key="2">
    <source>
        <dbReference type="Pfam" id="PF00156"/>
    </source>
</evidence>
<dbReference type="CDD" id="cd06223">
    <property type="entry name" value="PRTases_typeI"/>
    <property type="match status" value="1"/>
</dbReference>
<dbReference type="PANTHER" id="PTHR47505">
    <property type="entry name" value="DNA UTILIZATION PROTEIN YHGH"/>
    <property type="match status" value="1"/>
</dbReference>
<dbReference type="RefSeq" id="WP_273952169.1">
    <property type="nucleotide sequence ID" value="NZ_JAQSIP010000006.1"/>
</dbReference>
<proteinExistence type="inferred from homology"/>
<accession>A0ABT5N050</accession>
<comment type="similarity">
    <text evidence="1">Belongs to the ComF/GntX family.</text>
</comment>
<dbReference type="InterPro" id="IPR000836">
    <property type="entry name" value="PRTase_dom"/>
</dbReference>
<dbReference type="Proteomes" id="UP001528673">
    <property type="component" value="Unassembled WGS sequence"/>
</dbReference>
<dbReference type="EMBL" id="JAQSIP010000006">
    <property type="protein sequence ID" value="MDD0839697.1"/>
    <property type="molecule type" value="Genomic_DNA"/>
</dbReference>
<dbReference type="GO" id="GO:0016757">
    <property type="term" value="F:glycosyltransferase activity"/>
    <property type="evidence" value="ECO:0007669"/>
    <property type="project" value="UniProtKB-KW"/>
</dbReference>
<evidence type="ECO:0000313" key="4">
    <source>
        <dbReference type="Proteomes" id="UP001528673"/>
    </source>
</evidence>
<keyword evidence="4" id="KW-1185">Reference proteome</keyword>
<feature type="domain" description="Phosphoribosyltransferase" evidence="2">
    <location>
        <begin position="186"/>
        <end position="231"/>
    </location>
</feature>
<sequence>MLTRLFSTWMTRLPSQCAICHAWPAQRVCETCVLRFAQPRHRCRRCALPCPTEVSLCGACVTHPPPLDSCHAAVDYGYPWVRCIAEFKFQQQVGWAQALAPLMLHNPDLFDCLQRSDWLLPMPLAPARLQERGYNQALVLAHQLRRPRVCADGLLRLRNTPSQRGLSRTERQRNLRDALLANPAHRAQLQGACLVLIDDVMTTGASLEAAATALRAAGAREVHACVLARTPPEAPLAR</sequence>
<keyword evidence="3" id="KW-0808">Transferase</keyword>
<dbReference type="PANTHER" id="PTHR47505:SF1">
    <property type="entry name" value="DNA UTILIZATION PROTEIN YHGH"/>
    <property type="match status" value="1"/>
</dbReference>
<name>A0ABT5N050_9BURK</name>
<evidence type="ECO:0000313" key="3">
    <source>
        <dbReference type="EMBL" id="MDD0839697.1"/>
    </source>
</evidence>
<protein>
    <submittedName>
        <fullName evidence="3">Phosphoribosyltransferase family protein</fullName>
    </submittedName>
</protein>
<keyword evidence="3" id="KW-0328">Glycosyltransferase</keyword>
<dbReference type="InterPro" id="IPR051910">
    <property type="entry name" value="ComF/GntX_DNA_util-trans"/>
</dbReference>
<dbReference type="Gene3D" id="3.40.50.2020">
    <property type="match status" value="1"/>
</dbReference>
<dbReference type="InterPro" id="IPR029057">
    <property type="entry name" value="PRTase-like"/>
</dbReference>
<dbReference type="Pfam" id="PF00156">
    <property type="entry name" value="Pribosyltran"/>
    <property type="match status" value="1"/>
</dbReference>
<dbReference type="SUPFAM" id="SSF53271">
    <property type="entry name" value="PRTase-like"/>
    <property type="match status" value="1"/>
</dbReference>
<reference evidence="3 4" key="1">
    <citation type="submission" date="2023-02" db="EMBL/GenBank/DDBJ databases">
        <title>Bacterial whole genomic sequence of Curvibacter sp. HBC61.</title>
        <authorList>
            <person name="Le V."/>
            <person name="Ko S.-R."/>
            <person name="Ahn C.-Y."/>
            <person name="Oh H.-M."/>
        </authorList>
    </citation>
    <scope>NUCLEOTIDE SEQUENCE [LARGE SCALE GENOMIC DNA]</scope>
    <source>
        <strain evidence="3 4">HBC61</strain>
    </source>
</reference>